<dbReference type="InterPro" id="IPR000719">
    <property type="entry name" value="Prot_kinase_dom"/>
</dbReference>
<comment type="similarity">
    <text evidence="7">Belongs to the protein kinase superfamily.</text>
</comment>
<keyword evidence="5 6" id="KW-0067">ATP-binding</keyword>
<accession>A0ABP0U157</accession>
<reference evidence="9" key="1">
    <citation type="submission" date="2024-02" db="EMBL/GenBank/DDBJ databases">
        <authorList>
            <consortium name="ELIXIR-Norway"/>
            <consortium name="Elixir Norway"/>
        </authorList>
    </citation>
    <scope>NUCLEOTIDE SEQUENCE</scope>
</reference>
<gene>
    <name evidence="9" type="ORF">CSSPTR1EN2_LOCUS10095</name>
</gene>
<evidence type="ECO:0000256" key="4">
    <source>
        <dbReference type="ARBA" id="ARBA00022777"/>
    </source>
</evidence>
<evidence type="ECO:0000256" key="7">
    <source>
        <dbReference type="RuleBase" id="RU000304"/>
    </source>
</evidence>
<dbReference type="SMART" id="SM00220">
    <property type="entry name" value="S_TKc"/>
    <property type="match status" value="1"/>
</dbReference>
<evidence type="ECO:0000259" key="8">
    <source>
        <dbReference type="PROSITE" id="PS50011"/>
    </source>
</evidence>
<keyword evidence="4" id="KW-0418">Kinase</keyword>
<dbReference type="Pfam" id="PF07714">
    <property type="entry name" value="PK_Tyr_Ser-Thr"/>
    <property type="match status" value="1"/>
</dbReference>
<dbReference type="Proteomes" id="UP001497512">
    <property type="component" value="Chromosome 17"/>
</dbReference>
<keyword evidence="1 7" id="KW-0723">Serine/threonine-protein kinase</keyword>
<dbReference type="PROSITE" id="PS00107">
    <property type="entry name" value="PROTEIN_KINASE_ATP"/>
    <property type="match status" value="1"/>
</dbReference>
<evidence type="ECO:0000256" key="1">
    <source>
        <dbReference type="ARBA" id="ARBA00022527"/>
    </source>
</evidence>
<dbReference type="CDD" id="cd14066">
    <property type="entry name" value="STKc_IRAK"/>
    <property type="match status" value="1"/>
</dbReference>
<evidence type="ECO:0000256" key="2">
    <source>
        <dbReference type="ARBA" id="ARBA00022679"/>
    </source>
</evidence>
<dbReference type="InterPro" id="IPR001245">
    <property type="entry name" value="Ser-Thr/Tyr_kinase_cat_dom"/>
</dbReference>
<feature type="binding site" evidence="6">
    <location>
        <position position="64"/>
    </location>
    <ligand>
        <name>ATP</name>
        <dbReference type="ChEBI" id="CHEBI:30616"/>
    </ligand>
</feature>
<sequence>MESSKSNNEEHDKTKQANLQPTLYSYNVLRVATKDFHPHNKLGQGGFGVVYKGILSDGTTVAVKHLTKSQQGVDDFLNEVIVITGVRHKNLVKLKGCCVHGTQRFLVFEYMENSNLAEALWDQQGQQTLLLDWPKRLNICVGVARGLAYLHEDSHPRIIHRDIKATNILLDKNMNAKIADFGLARLFPDDQSHISTQIAGTIGYLAPEYATLGQLTPKADVYSFGILLLEIVSGRKNIDSTLAPNQIYLIKWALFLYESNMLTNLVEETLDIINSENEVRRVINVALLCVQIEPTIRPLMSHVLAMLQGEMDIDVNIIERNLHGTNPNFQSTLDDQNHLPLRENMSINDGNILLMNQVPTSNAEIELTDLQPR</sequence>
<evidence type="ECO:0000313" key="9">
    <source>
        <dbReference type="EMBL" id="CAK9209806.1"/>
    </source>
</evidence>
<organism evidence="9 10">
    <name type="scientific">Sphagnum troendelagicum</name>
    <dbReference type="NCBI Taxonomy" id="128251"/>
    <lineage>
        <taxon>Eukaryota</taxon>
        <taxon>Viridiplantae</taxon>
        <taxon>Streptophyta</taxon>
        <taxon>Embryophyta</taxon>
        <taxon>Bryophyta</taxon>
        <taxon>Sphagnophytina</taxon>
        <taxon>Sphagnopsida</taxon>
        <taxon>Sphagnales</taxon>
        <taxon>Sphagnaceae</taxon>
        <taxon>Sphagnum</taxon>
    </lineage>
</organism>
<dbReference type="PANTHER" id="PTHR47973">
    <property type="entry name" value="CYSTEINE-RICH RECEPTOR-LIKE PROTEIN KINASE 3"/>
    <property type="match status" value="1"/>
</dbReference>
<evidence type="ECO:0000256" key="6">
    <source>
        <dbReference type="PROSITE-ProRule" id="PRU10141"/>
    </source>
</evidence>
<dbReference type="SUPFAM" id="SSF56112">
    <property type="entry name" value="Protein kinase-like (PK-like)"/>
    <property type="match status" value="1"/>
</dbReference>
<dbReference type="Gene3D" id="1.10.510.10">
    <property type="entry name" value="Transferase(Phosphotransferase) domain 1"/>
    <property type="match status" value="1"/>
</dbReference>
<name>A0ABP0U157_9BRYO</name>
<dbReference type="InterPro" id="IPR011009">
    <property type="entry name" value="Kinase-like_dom_sf"/>
</dbReference>
<keyword evidence="10" id="KW-1185">Reference proteome</keyword>
<evidence type="ECO:0000256" key="3">
    <source>
        <dbReference type="ARBA" id="ARBA00022741"/>
    </source>
</evidence>
<dbReference type="PROSITE" id="PS50011">
    <property type="entry name" value="PROTEIN_KINASE_DOM"/>
    <property type="match status" value="1"/>
</dbReference>
<dbReference type="InterPro" id="IPR008271">
    <property type="entry name" value="Ser/Thr_kinase_AS"/>
</dbReference>
<dbReference type="PROSITE" id="PS00108">
    <property type="entry name" value="PROTEIN_KINASE_ST"/>
    <property type="match status" value="1"/>
</dbReference>
<keyword evidence="2" id="KW-0808">Transferase</keyword>
<feature type="domain" description="Protein kinase" evidence="8">
    <location>
        <begin position="36"/>
        <end position="311"/>
    </location>
</feature>
<proteinExistence type="inferred from homology"/>
<evidence type="ECO:0000313" key="10">
    <source>
        <dbReference type="Proteomes" id="UP001497512"/>
    </source>
</evidence>
<protein>
    <recommendedName>
        <fullName evidence="8">Protein kinase domain-containing protein</fullName>
    </recommendedName>
</protein>
<dbReference type="InterPro" id="IPR017441">
    <property type="entry name" value="Protein_kinase_ATP_BS"/>
</dbReference>
<dbReference type="InterPro" id="IPR052059">
    <property type="entry name" value="CR_Ser/Thr_kinase"/>
</dbReference>
<dbReference type="Gene3D" id="3.30.200.20">
    <property type="entry name" value="Phosphorylase Kinase, domain 1"/>
    <property type="match status" value="1"/>
</dbReference>
<keyword evidence="3 6" id="KW-0547">Nucleotide-binding</keyword>
<dbReference type="EMBL" id="OZ019909">
    <property type="protein sequence ID" value="CAK9209806.1"/>
    <property type="molecule type" value="Genomic_DNA"/>
</dbReference>
<evidence type="ECO:0000256" key="5">
    <source>
        <dbReference type="ARBA" id="ARBA00022840"/>
    </source>
</evidence>